<name>A0A533Q7T7_9BACT</name>
<protein>
    <submittedName>
        <fullName evidence="2">Glycosyltransferase (Family 2)</fullName>
    </submittedName>
</protein>
<reference evidence="2 3" key="1">
    <citation type="submission" date="2019-04" db="EMBL/GenBank/DDBJ databases">
        <title>Genome of a novel bacterium Candidatus Jettenia ecosi reconstructed from metagenome of an anammox bioreactor.</title>
        <authorList>
            <person name="Mardanov A.V."/>
            <person name="Beletsky A.V."/>
            <person name="Ravin N.V."/>
            <person name="Botchkova E.A."/>
            <person name="Litti Y.V."/>
            <person name="Nozhevnikova A.N."/>
        </authorList>
    </citation>
    <scope>NUCLEOTIDE SEQUENCE [LARGE SCALE GENOMIC DNA]</scope>
    <source>
        <strain evidence="2">J2</strain>
    </source>
</reference>
<feature type="domain" description="Glycosyltransferase 2-like" evidence="1">
    <location>
        <begin position="8"/>
        <end position="166"/>
    </location>
</feature>
<proteinExistence type="predicted"/>
<dbReference type="EMBL" id="SULG01000085">
    <property type="protein sequence ID" value="TLD40707.1"/>
    <property type="molecule type" value="Genomic_DNA"/>
</dbReference>
<evidence type="ECO:0000313" key="2">
    <source>
        <dbReference type="EMBL" id="TLD40707.1"/>
    </source>
</evidence>
<dbReference type="InterPro" id="IPR029044">
    <property type="entry name" value="Nucleotide-diphossugar_trans"/>
</dbReference>
<sequence length="249" mass="29138">MDENRILVAIPVFNEIDVYDIIQKIKNLSLDIVVIDDGSSDEFRENLMHIEDIHMIIHSKNLGYGKTIIDAFTFAINKGYDYVVTIDGDGQHEPEQIPLFLKEIPFYDYDILSGSRYFIPAKTGKEVPKDRYLINKEITKILNCITRFHITDAFCGFKAYKVKKLKAMHVTEYGYGMPLQLWIQAWKLGLRVKEIPVKLIYKDPKRNFKGILEDPNTRLRYYKDIIKKELACLQQHNTATRRGRQRVSF</sequence>
<comment type="caution">
    <text evidence="2">The sequence shown here is derived from an EMBL/GenBank/DDBJ whole genome shotgun (WGS) entry which is preliminary data.</text>
</comment>
<accession>A0A533Q7T7</accession>
<dbReference type="CDD" id="cd04179">
    <property type="entry name" value="DPM_DPG-synthase_like"/>
    <property type="match status" value="1"/>
</dbReference>
<evidence type="ECO:0000313" key="3">
    <source>
        <dbReference type="Proteomes" id="UP000319783"/>
    </source>
</evidence>
<dbReference type="AlphaFoldDB" id="A0A533Q7T7"/>
<organism evidence="2 3">
    <name type="scientific">Candidatus Jettenia ecosi</name>
    <dbReference type="NCBI Taxonomy" id="2494326"/>
    <lineage>
        <taxon>Bacteria</taxon>
        <taxon>Pseudomonadati</taxon>
        <taxon>Planctomycetota</taxon>
        <taxon>Candidatus Brocadiia</taxon>
        <taxon>Candidatus Brocadiales</taxon>
        <taxon>Candidatus Brocadiaceae</taxon>
        <taxon>Candidatus Jettenia</taxon>
    </lineage>
</organism>
<dbReference type="Pfam" id="PF00535">
    <property type="entry name" value="Glycos_transf_2"/>
    <property type="match status" value="1"/>
</dbReference>
<dbReference type="GO" id="GO:0016740">
    <property type="term" value="F:transferase activity"/>
    <property type="evidence" value="ECO:0007669"/>
    <property type="project" value="UniProtKB-KW"/>
</dbReference>
<dbReference type="InterPro" id="IPR050256">
    <property type="entry name" value="Glycosyltransferase_2"/>
</dbReference>
<keyword evidence="2" id="KW-0808">Transferase</keyword>
<dbReference type="PANTHER" id="PTHR48090">
    <property type="entry name" value="UNDECAPRENYL-PHOSPHATE 4-DEOXY-4-FORMAMIDO-L-ARABINOSE TRANSFERASE-RELATED"/>
    <property type="match status" value="1"/>
</dbReference>
<dbReference type="SUPFAM" id="SSF53448">
    <property type="entry name" value="Nucleotide-diphospho-sugar transferases"/>
    <property type="match status" value="1"/>
</dbReference>
<gene>
    <name evidence="2" type="ORF">JETT_3039</name>
</gene>
<dbReference type="Proteomes" id="UP000319783">
    <property type="component" value="Unassembled WGS sequence"/>
</dbReference>
<dbReference type="InterPro" id="IPR001173">
    <property type="entry name" value="Glyco_trans_2-like"/>
</dbReference>
<dbReference type="Gene3D" id="3.90.550.10">
    <property type="entry name" value="Spore Coat Polysaccharide Biosynthesis Protein SpsA, Chain A"/>
    <property type="match status" value="1"/>
</dbReference>
<evidence type="ECO:0000259" key="1">
    <source>
        <dbReference type="Pfam" id="PF00535"/>
    </source>
</evidence>